<accession>A0AAD5VCN3</accession>
<dbReference type="EMBL" id="JANAWD010000027">
    <property type="protein sequence ID" value="KAJ3490499.1"/>
    <property type="molecule type" value="Genomic_DNA"/>
</dbReference>
<protein>
    <submittedName>
        <fullName evidence="2">Uncharacterized protein</fullName>
    </submittedName>
</protein>
<name>A0AAD5VCN3_9APHY</name>
<proteinExistence type="predicted"/>
<feature type="region of interest" description="Disordered" evidence="1">
    <location>
        <begin position="66"/>
        <end position="92"/>
    </location>
</feature>
<evidence type="ECO:0000256" key="1">
    <source>
        <dbReference type="SAM" id="MobiDB-lite"/>
    </source>
</evidence>
<reference evidence="2" key="1">
    <citation type="submission" date="2022-07" db="EMBL/GenBank/DDBJ databases">
        <title>Genome Sequence of Physisporinus lineatus.</title>
        <authorList>
            <person name="Buettner E."/>
        </authorList>
    </citation>
    <scope>NUCLEOTIDE SEQUENCE</scope>
    <source>
        <strain evidence="2">VT162</strain>
    </source>
</reference>
<organism evidence="2 3">
    <name type="scientific">Meripilus lineatus</name>
    <dbReference type="NCBI Taxonomy" id="2056292"/>
    <lineage>
        <taxon>Eukaryota</taxon>
        <taxon>Fungi</taxon>
        <taxon>Dikarya</taxon>
        <taxon>Basidiomycota</taxon>
        <taxon>Agaricomycotina</taxon>
        <taxon>Agaricomycetes</taxon>
        <taxon>Polyporales</taxon>
        <taxon>Meripilaceae</taxon>
        <taxon>Meripilus</taxon>
    </lineage>
</organism>
<dbReference type="AlphaFoldDB" id="A0AAD5VCN3"/>
<keyword evidence="3" id="KW-1185">Reference proteome</keyword>
<evidence type="ECO:0000313" key="3">
    <source>
        <dbReference type="Proteomes" id="UP001212997"/>
    </source>
</evidence>
<comment type="caution">
    <text evidence="2">The sequence shown here is derived from an EMBL/GenBank/DDBJ whole genome shotgun (WGS) entry which is preliminary data.</text>
</comment>
<sequence>MRKGPSSRRFRAPMVTGEVVCRSIAAIVRHEHCLFLNLKIIASPRIELRAEIGFIVRDNTLRAPEKPVAKGMASPGPKRGPALTSPVASKKARRNQWGTRIIPLPRFVEVRWDPGGYQIMQSILFGLDWIRTPLSTETHLDATDRRTRDDERVRDTLNYSPEYGMIDSGLDLFIRVQCLRTSPRGAFHNSQVGLANGMRVVIPSLPLHRGAPKKGVGNDVLQNFRDRLWEEVELVTSKSEF</sequence>
<evidence type="ECO:0000313" key="2">
    <source>
        <dbReference type="EMBL" id="KAJ3490499.1"/>
    </source>
</evidence>
<dbReference type="Proteomes" id="UP001212997">
    <property type="component" value="Unassembled WGS sequence"/>
</dbReference>
<gene>
    <name evidence="2" type="ORF">NLI96_g1387</name>
</gene>